<dbReference type="PANTHER" id="PTHR24148:SF64">
    <property type="entry name" value="HETEROKARYON INCOMPATIBILITY DOMAIN-CONTAINING PROTEIN"/>
    <property type="match status" value="1"/>
</dbReference>
<feature type="region of interest" description="Disordered" evidence="2">
    <location>
        <begin position="437"/>
        <end position="460"/>
    </location>
</feature>
<dbReference type="Pfam" id="PF06985">
    <property type="entry name" value="HET"/>
    <property type="match status" value="1"/>
</dbReference>
<feature type="domain" description="Heterokaryon incompatibility" evidence="3">
    <location>
        <begin position="515"/>
        <end position="679"/>
    </location>
</feature>
<evidence type="ECO:0000259" key="3">
    <source>
        <dbReference type="Pfam" id="PF06985"/>
    </source>
</evidence>
<gene>
    <name evidence="4" type="ORF">FUG_LOCUS313247</name>
</gene>
<proteinExistence type="predicted"/>
<evidence type="ECO:0000256" key="2">
    <source>
        <dbReference type="SAM" id="MobiDB-lite"/>
    </source>
</evidence>
<feature type="compositionally biased region" description="Low complexity" evidence="2">
    <location>
        <begin position="1179"/>
        <end position="1188"/>
    </location>
</feature>
<name>A0A4E9E316_GIBZA</name>
<feature type="compositionally biased region" description="Polar residues" evidence="2">
    <location>
        <begin position="1091"/>
        <end position="1116"/>
    </location>
</feature>
<feature type="coiled-coil region" evidence="1">
    <location>
        <begin position="27"/>
        <end position="61"/>
    </location>
</feature>
<dbReference type="PANTHER" id="PTHR24148">
    <property type="entry name" value="ANKYRIN REPEAT DOMAIN-CONTAINING PROTEIN 39 HOMOLOG-RELATED"/>
    <property type="match status" value="1"/>
</dbReference>
<sequence>MTTYCIPNFVAKPKPRLDNRGFREQGGKAAKDRIKKLETRLSWLEREVEELKTAQQQLSSNALRELDDTIGLQQGTDVNKGVNREDIKALIPKVQEQLNKTKAALMKETENIQDVGTKSSQLFQRFSTVKQTIKQMMITNDGEKKIASLDKAKLDEELRLLRTLLKSKRENSQLPSVEYSRESDIQITKDGTQITGADLQSKIEAKKAEISSCVEKIKTLNREAEKLQQQSKADDKKTEEEEQLEDATLKSSRRTKEDQEREEMKHQRDRKNELDELENKLLRMRTRSHNGDDIYDLRTSMRLDSGRLERLMRERDWLGDDYFRSHYARRSMIRRRYLSISSDETTDDESQDTANKDYMRYFGRRRVGNTVTQETVNIDCIRWLERQVGNTQTLERCIKTLQYYRQKLDGLENLKQVLRRESLLEQQWLKRFEASKSVGLSGPSNSKQSEPKDHLSGEHIPGDEIYNHLDKGDFRVLILLPSPDQCFPLVCKLAKWNMNDVAKSALSHQQGMKEYLALSYFWGPEVYNGRIYLLAEDDEVVPGLDDHSQWGNAVYRATPIHIRNNLFRALLRLRRHGTDANTVAVWVDFLSIQQNDVVEKTEQLGRMVDIYSKASQVCIWLGESDSGGRSDKAMEFIPTIMDFAMLERYAGDKDQADNWFALGELMRDRWFSRRWVVQEMALAKDATVHCGERAVRWSDFADAASLLVSNQERIKSLFDVSHWREGQNTLGTVESFGAWILLESTSNLFRRKPNGDIKKPIKSIEYLVTSLKTFDTGNTRDLIYSLVSIASDTSSRVWNPEDATDELAMDYNKSEIAVYQDFTKFCVRSSQSLDVICRPWAMPPEKKATLPSWIPVLAKSEFGAPEEVYTGRKNGDGLVGPVGSPNYEASGKRKCNPAFETHGMNAQHSEAEVLVTEGFKLARIKKLSTRNTGGVILHESLNMLGWKGFQQDSDGVPSEVWRTLVADRDLRGRIAPSWYQRACLRCLEIADIFGNGDLNVGQILQGDSDMLLKYLKRVQNVTWNRRFFTAVEVKSFKPTYTGQVDVQPPLSDSAENDTRGEDHAAEDEGKETSDDRHEDEESVEIDEEQTQIEAQQEGSTNGDETTPAADSSTSGNHGIEEGQVGNENNEHEASPQGTSVSGDEDEISDNGKANDARVEEQPSGEMEEGQQAGDEVTNDKTNNCNTKLKTTDGKSDASDSEASEQVKDDKEEDKEESNNEDEDEGDENEEDKNREEDERSTTKESMKSDRSESGKSESEKADSGTDVAEDNYLEVSDTESFVASQDLMEFLGLCPPETEEGDFICILFGCSVPVVLREVPDKGHMVLIGEAYVHGKMDGEAVEDDPDRPTETFHIQ</sequence>
<feature type="compositionally biased region" description="Basic and acidic residues" evidence="2">
    <location>
        <begin position="449"/>
        <end position="460"/>
    </location>
</feature>
<accession>A0A4E9E316</accession>
<dbReference type="InterPro" id="IPR010730">
    <property type="entry name" value="HET"/>
</dbReference>
<evidence type="ECO:0000256" key="1">
    <source>
        <dbReference type="SAM" id="Coils"/>
    </source>
</evidence>
<organism evidence="4">
    <name type="scientific">Gibberella zeae</name>
    <name type="common">Wheat head blight fungus</name>
    <name type="synonym">Fusarium graminearum</name>
    <dbReference type="NCBI Taxonomy" id="5518"/>
    <lineage>
        <taxon>Eukaryota</taxon>
        <taxon>Fungi</taxon>
        <taxon>Dikarya</taxon>
        <taxon>Ascomycota</taxon>
        <taxon>Pezizomycotina</taxon>
        <taxon>Sordariomycetes</taxon>
        <taxon>Hypocreomycetidae</taxon>
        <taxon>Hypocreales</taxon>
        <taxon>Nectriaceae</taxon>
        <taxon>Fusarium</taxon>
    </lineage>
</organism>
<feature type="compositionally biased region" description="Basic and acidic residues" evidence="2">
    <location>
        <begin position="1056"/>
        <end position="1076"/>
    </location>
</feature>
<feature type="compositionally biased region" description="Basic and acidic residues" evidence="2">
    <location>
        <begin position="1231"/>
        <end position="1263"/>
    </location>
</feature>
<feature type="compositionally biased region" description="Acidic residues" evidence="2">
    <location>
        <begin position="1210"/>
        <end position="1230"/>
    </location>
</feature>
<reference evidence="4" key="1">
    <citation type="submission" date="2019-04" db="EMBL/GenBank/DDBJ databases">
        <authorList>
            <person name="Melise S."/>
            <person name="Noan J."/>
            <person name="Okalmin O."/>
        </authorList>
    </citation>
    <scope>NUCLEOTIDE SEQUENCE</scope>
    <source>
        <strain evidence="4">FN9</strain>
    </source>
</reference>
<feature type="region of interest" description="Disordered" evidence="2">
    <location>
        <begin position="225"/>
        <end position="276"/>
    </location>
</feature>
<feature type="compositionally biased region" description="Acidic residues" evidence="2">
    <location>
        <begin position="1077"/>
        <end position="1090"/>
    </location>
</feature>
<keyword evidence="1" id="KW-0175">Coiled coil</keyword>
<feature type="compositionally biased region" description="Basic and acidic residues" evidence="2">
    <location>
        <begin position="254"/>
        <end position="276"/>
    </location>
</feature>
<dbReference type="EMBL" id="CAAKMV010000134">
    <property type="protein sequence ID" value="VIO58665.1"/>
    <property type="molecule type" value="Genomic_DNA"/>
</dbReference>
<evidence type="ECO:0000313" key="4">
    <source>
        <dbReference type="EMBL" id="VIO58665.1"/>
    </source>
</evidence>
<feature type="compositionally biased region" description="Basic and acidic residues" evidence="2">
    <location>
        <begin position="225"/>
        <end position="239"/>
    </location>
</feature>
<protein>
    <recommendedName>
        <fullName evidence="3">Heterokaryon incompatibility domain-containing protein</fullName>
    </recommendedName>
</protein>
<feature type="region of interest" description="Disordered" evidence="2">
    <location>
        <begin position="1041"/>
        <end position="1273"/>
    </location>
</feature>
<dbReference type="InterPro" id="IPR052895">
    <property type="entry name" value="HetReg/Transcr_Mod"/>
</dbReference>
<dbReference type="Pfam" id="PF26639">
    <property type="entry name" value="Het-6_barrel"/>
    <property type="match status" value="1"/>
</dbReference>